<proteinExistence type="inferred from homology"/>
<dbReference type="InterPro" id="IPR051236">
    <property type="entry name" value="HAT_RTT109-like"/>
</dbReference>
<dbReference type="EMBL" id="BDGX01000021">
    <property type="protein sequence ID" value="GAV50433.1"/>
    <property type="molecule type" value="Genomic_DNA"/>
</dbReference>
<evidence type="ECO:0000256" key="4">
    <source>
        <dbReference type="SAM" id="Phobius"/>
    </source>
</evidence>
<dbReference type="GO" id="GO:0006629">
    <property type="term" value="P:lipid metabolic process"/>
    <property type="evidence" value="ECO:0007669"/>
    <property type="project" value="InterPro"/>
</dbReference>
<dbReference type="AlphaFoldDB" id="A0A1Q3A476"/>
<dbReference type="OrthoDB" id="4153866at2759"/>
<evidence type="ECO:0000256" key="2">
    <source>
        <dbReference type="ARBA" id="ARBA00014286"/>
    </source>
</evidence>
<protein>
    <recommendedName>
        <fullName evidence="2">Altered inheritance of mitochondria protein 6</fullName>
    </recommendedName>
</protein>
<sequence>MNGVKSWTVTLVFYFLILAVLIANLDGSSSLFGIIPKRANSSQKPPHLHLQQLGITGSRLLRFFQDNLLEFEGASSLPGDEQPGISLYYDSFKKYLYDAPHGPPRPLECNPDKSIVAKLTKDVQPIPVHSHNDYWRDLPLFQGIAHGAISTEADVWIYPKPTNADTPEDEYILAVGHNEVFLDPVHRTLDRLYTGPLADMLDQVNCIEGHKSGVFYDSPEDTLFFYIDFKSQETHLLYKLLMDKYLKPLMDKGYLTYFDLESKKLVWNQITVILTGDFPKDLGVIDNGENGYYNDNKRYAFQEANILEPTALEANASVVSTSSLSNLLEKCGYNEKSILSQGQMDNSLTKCIKSLISQSHEAGLRTRIWGVPNWPVSFATNLWHQQVENLGVDLLNVDNLDLAQSIF</sequence>
<comment type="caution">
    <text evidence="5">The sequence shown here is derived from an EMBL/GenBank/DDBJ whole genome shotgun (WGS) entry which is preliminary data.</text>
</comment>
<dbReference type="InterPro" id="IPR017946">
    <property type="entry name" value="PLC-like_Pdiesterase_TIM-brl"/>
</dbReference>
<dbReference type="SUPFAM" id="SSF51695">
    <property type="entry name" value="PLC-like phosphodiesterases"/>
    <property type="match status" value="1"/>
</dbReference>
<accession>A0A1Q3A476</accession>
<keyword evidence="4" id="KW-0472">Membrane</keyword>
<name>A0A1Q3A476_ZYGRO</name>
<dbReference type="GO" id="GO:0008081">
    <property type="term" value="F:phosphoric diester hydrolase activity"/>
    <property type="evidence" value="ECO:0007669"/>
    <property type="project" value="InterPro"/>
</dbReference>
<keyword evidence="4" id="KW-0812">Transmembrane</keyword>
<evidence type="ECO:0000256" key="1">
    <source>
        <dbReference type="ARBA" id="ARBA00008858"/>
    </source>
</evidence>
<evidence type="ECO:0000313" key="5">
    <source>
        <dbReference type="EMBL" id="GAV50433.1"/>
    </source>
</evidence>
<feature type="transmembrane region" description="Helical" evidence="4">
    <location>
        <begin position="12"/>
        <end position="35"/>
    </location>
</feature>
<comment type="similarity">
    <text evidence="1">Belongs to the AIM6 family.</text>
</comment>
<evidence type="ECO:0000313" key="6">
    <source>
        <dbReference type="Proteomes" id="UP000187013"/>
    </source>
</evidence>
<keyword evidence="4" id="KW-1133">Transmembrane helix</keyword>
<dbReference type="Proteomes" id="UP000187013">
    <property type="component" value="Unassembled WGS sequence"/>
</dbReference>
<dbReference type="eggNOG" id="ENOG502QVA8">
    <property type="taxonomic scope" value="Eukaryota"/>
</dbReference>
<evidence type="ECO:0000256" key="3">
    <source>
        <dbReference type="ARBA" id="ARBA00022729"/>
    </source>
</evidence>
<keyword evidence="3" id="KW-0732">Signal</keyword>
<dbReference type="PANTHER" id="PTHR31571:SF1">
    <property type="entry name" value="ALTERED INHERITANCE OF MITOCHONDRIA PROTEIN 6"/>
    <property type="match status" value="1"/>
</dbReference>
<dbReference type="PANTHER" id="PTHR31571">
    <property type="entry name" value="ALTERED INHERITANCE OF MITOCHONDRIA PROTEIN 6"/>
    <property type="match status" value="1"/>
</dbReference>
<reference evidence="5 6" key="1">
    <citation type="submission" date="2016-08" db="EMBL/GenBank/DDBJ databases">
        <title>Draft genome sequence of allopolyploid Zygosaccharomyces rouxii.</title>
        <authorList>
            <person name="Watanabe J."/>
            <person name="Uehara K."/>
            <person name="Mogi Y."/>
            <person name="Tsukioka Y."/>
        </authorList>
    </citation>
    <scope>NUCLEOTIDE SEQUENCE [LARGE SCALE GENOMIC DNA]</scope>
    <source>
        <strain evidence="5 6">NBRC 110957</strain>
    </source>
</reference>
<organism evidence="5 6">
    <name type="scientific">Zygosaccharomyces rouxii</name>
    <dbReference type="NCBI Taxonomy" id="4956"/>
    <lineage>
        <taxon>Eukaryota</taxon>
        <taxon>Fungi</taxon>
        <taxon>Dikarya</taxon>
        <taxon>Ascomycota</taxon>
        <taxon>Saccharomycotina</taxon>
        <taxon>Saccharomycetes</taxon>
        <taxon>Saccharomycetales</taxon>
        <taxon>Saccharomycetaceae</taxon>
        <taxon>Zygosaccharomyces</taxon>
    </lineage>
</organism>
<gene>
    <name evidence="5" type="ORF">ZYGR_0U02890</name>
</gene>